<evidence type="ECO:0000256" key="1">
    <source>
        <dbReference type="ARBA" id="ARBA00004370"/>
    </source>
</evidence>
<dbReference type="GO" id="GO:0016020">
    <property type="term" value="C:membrane"/>
    <property type="evidence" value="ECO:0007669"/>
    <property type="project" value="UniProtKB-SubCell"/>
</dbReference>
<sequence length="152" mass="16836">MSDQTPPLVSRSIHHAARVTVAFSLVYTSTLVLQIVVKKTLLRKARKENKAFHRYSSANMRNADRLVTNLMEWSPVFLAPLWSLAMTDRLGGSTVTAAWAYVACRGAYVVLQVKHGVAEDGNNVPLWASTFPAYGCLLYLLGKSVPLLWDVS</sequence>
<evidence type="ECO:0000256" key="3">
    <source>
        <dbReference type="ARBA" id="ARBA00022989"/>
    </source>
</evidence>
<organism evidence="6">
    <name type="scientific">Odontella aurita</name>
    <dbReference type="NCBI Taxonomy" id="265563"/>
    <lineage>
        <taxon>Eukaryota</taxon>
        <taxon>Sar</taxon>
        <taxon>Stramenopiles</taxon>
        <taxon>Ochrophyta</taxon>
        <taxon>Bacillariophyta</taxon>
        <taxon>Mediophyceae</taxon>
        <taxon>Biddulphiophycidae</taxon>
        <taxon>Eupodiscales</taxon>
        <taxon>Odontellaceae</taxon>
        <taxon>Odontella</taxon>
    </lineage>
</organism>
<name>A0A7S4KCQ9_9STRA</name>
<evidence type="ECO:0000256" key="4">
    <source>
        <dbReference type="ARBA" id="ARBA00023136"/>
    </source>
</evidence>
<feature type="transmembrane region" description="Helical" evidence="5">
    <location>
        <begin position="16"/>
        <end position="37"/>
    </location>
</feature>
<dbReference type="Gene3D" id="1.20.120.550">
    <property type="entry name" value="Membrane associated eicosanoid/glutathione metabolism-like domain"/>
    <property type="match status" value="1"/>
</dbReference>
<evidence type="ECO:0000313" key="6">
    <source>
        <dbReference type="EMBL" id="CAE2290880.1"/>
    </source>
</evidence>
<evidence type="ECO:0000256" key="2">
    <source>
        <dbReference type="ARBA" id="ARBA00022692"/>
    </source>
</evidence>
<dbReference type="AlphaFoldDB" id="A0A7S4KCQ9"/>
<reference evidence="6" key="1">
    <citation type="submission" date="2021-01" db="EMBL/GenBank/DDBJ databases">
        <authorList>
            <person name="Corre E."/>
            <person name="Pelletier E."/>
            <person name="Niang G."/>
            <person name="Scheremetjew M."/>
            <person name="Finn R."/>
            <person name="Kale V."/>
            <person name="Holt S."/>
            <person name="Cochrane G."/>
            <person name="Meng A."/>
            <person name="Brown T."/>
            <person name="Cohen L."/>
        </authorList>
    </citation>
    <scope>NUCLEOTIDE SEQUENCE</scope>
    <source>
        <strain evidence="6">Isolate 1302-5</strain>
    </source>
</reference>
<comment type="subcellular location">
    <subcellularLocation>
        <location evidence="1">Membrane</location>
    </subcellularLocation>
</comment>
<dbReference type="Pfam" id="PF01124">
    <property type="entry name" value="MAPEG"/>
    <property type="match status" value="1"/>
</dbReference>
<dbReference type="EMBL" id="HBKQ01063169">
    <property type="protein sequence ID" value="CAE2290880.1"/>
    <property type="molecule type" value="Transcribed_RNA"/>
</dbReference>
<protein>
    <submittedName>
        <fullName evidence="6">Uncharacterized protein</fullName>
    </submittedName>
</protein>
<accession>A0A7S4KCQ9</accession>
<dbReference type="InterPro" id="IPR001129">
    <property type="entry name" value="Membr-assoc_MAPEG"/>
</dbReference>
<keyword evidence="3 5" id="KW-1133">Transmembrane helix</keyword>
<dbReference type="InterPro" id="IPR023352">
    <property type="entry name" value="MAPEG-like_dom_sf"/>
</dbReference>
<keyword evidence="4 5" id="KW-0472">Membrane</keyword>
<gene>
    <name evidence="6" type="ORF">OAUR00152_LOCUS43106</name>
</gene>
<keyword evidence="2 5" id="KW-0812">Transmembrane</keyword>
<evidence type="ECO:0000256" key="5">
    <source>
        <dbReference type="SAM" id="Phobius"/>
    </source>
</evidence>
<proteinExistence type="predicted"/>
<dbReference type="SUPFAM" id="SSF161084">
    <property type="entry name" value="MAPEG domain-like"/>
    <property type="match status" value="1"/>
</dbReference>